<dbReference type="PROSITE" id="PS50005">
    <property type="entry name" value="TPR"/>
    <property type="match status" value="11"/>
</dbReference>
<feature type="repeat" description="TPR" evidence="1">
    <location>
        <begin position="1400"/>
        <end position="1433"/>
    </location>
</feature>
<organism evidence="3 4">
    <name type="scientific">Dulcicalothrix desertica PCC 7102</name>
    <dbReference type="NCBI Taxonomy" id="232991"/>
    <lineage>
        <taxon>Bacteria</taxon>
        <taxon>Bacillati</taxon>
        <taxon>Cyanobacteriota</taxon>
        <taxon>Cyanophyceae</taxon>
        <taxon>Nostocales</taxon>
        <taxon>Calotrichaceae</taxon>
        <taxon>Dulcicalothrix</taxon>
    </lineage>
</organism>
<dbReference type="InterPro" id="IPR002182">
    <property type="entry name" value="NB-ARC"/>
</dbReference>
<feature type="repeat" description="TPR" evidence="1">
    <location>
        <begin position="1078"/>
        <end position="1111"/>
    </location>
</feature>
<dbReference type="InterPro" id="IPR027417">
    <property type="entry name" value="P-loop_NTPase"/>
</dbReference>
<dbReference type="Pfam" id="PF00313">
    <property type="entry name" value="CSD"/>
    <property type="match status" value="1"/>
</dbReference>
<gene>
    <name evidence="3" type="ORF">DSM106972_048560</name>
</gene>
<accession>A0A3S1B368</accession>
<dbReference type="InterPro" id="IPR011990">
    <property type="entry name" value="TPR-like_helical_dom_sf"/>
</dbReference>
<dbReference type="InterPro" id="IPR041617">
    <property type="entry name" value="TPR_MalT"/>
</dbReference>
<dbReference type="EMBL" id="RSCL01000012">
    <property type="protein sequence ID" value="RUT03942.1"/>
    <property type="molecule type" value="Genomic_DNA"/>
</dbReference>
<dbReference type="InterPro" id="IPR012340">
    <property type="entry name" value="NA-bd_OB-fold"/>
</dbReference>
<dbReference type="Gene3D" id="3.40.50.1460">
    <property type="match status" value="1"/>
</dbReference>
<dbReference type="Pfam" id="PF17874">
    <property type="entry name" value="TPR_MalT"/>
    <property type="match status" value="2"/>
</dbReference>
<evidence type="ECO:0000256" key="1">
    <source>
        <dbReference type="PROSITE-ProRule" id="PRU00339"/>
    </source>
</evidence>
<dbReference type="OrthoDB" id="3648143at2"/>
<feature type="repeat" description="TPR" evidence="1">
    <location>
        <begin position="759"/>
        <end position="792"/>
    </location>
</feature>
<dbReference type="PRINTS" id="PR00364">
    <property type="entry name" value="DISEASERSIST"/>
</dbReference>
<feature type="repeat" description="TPR" evidence="1">
    <location>
        <begin position="1521"/>
        <end position="1554"/>
    </location>
</feature>
<dbReference type="SUPFAM" id="SSF48452">
    <property type="entry name" value="TPR-like"/>
    <property type="match status" value="5"/>
</dbReference>
<dbReference type="GO" id="GO:0043531">
    <property type="term" value="F:ADP binding"/>
    <property type="evidence" value="ECO:0007669"/>
    <property type="project" value="InterPro"/>
</dbReference>
<feature type="repeat" description="TPR" evidence="1">
    <location>
        <begin position="919"/>
        <end position="952"/>
    </location>
</feature>
<evidence type="ECO:0000259" key="2">
    <source>
        <dbReference type="SMART" id="SM00357"/>
    </source>
</evidence>
<keyword evidence="4" id="KW-1185">Reference proteome</keyword>
<sequence>MRRDALVVGINQYPSLKETPTSKAKNLTTPAVDAETIAQLLEADKNFRVIRLPSKLVNNKLQVDPDGMVTADALLEAVTKLFLPEENIDTALLFFAGHGLQKPLGTLKQTLLATSDANPYSKKWNGIILRDLWDIIEESTVKEQIIWLDCCYSGALLNFKDNEFPKQSARKRFLIAASHSSEVAYERFDGKHGVLSGALINELDANKITSTNWITARTLGASIDTELKKYYEETKIPQLPQIRIPDQEIRIIQGKGQPSTNKLEAQKTSEREVPFILPQLDVSTFTGRNDELKQLEELLLNSQGTKFCSIAGLTGVGGIGKSALACYFATLHRADFPDGIICLRVDGKDIDTIARDFARRYENRYEDRYEDRYEEKINLEDERDAATIMQEIFAHRRMLLIFDNAENASIYQLRPGGNKCAVIVTTRDRGLVISLEIPSEGRINIPTLPEADALLLLEKLVGKERVTAEPEAAHELIELAGYLPIAIKIIGSQLSLHERRSLARHADRLKRERQLASMKFGSAEHLDLFACFSISLEYLQPNEVDFFACLSVCAKNGFSLRTAMMATSCDEYTTEDNLNKLYQLSLINYSEIQKDRFVFHPLIHQFAWEKAIELGLQEEAATRHAEYFIEFTQRELNYATAQEIATELDDIILAAQWLQKQKTTSKSQEEDKYKFAICLQPLFEQYGYWEKAVDFMLGFEQLAESNKDWQAVIKFRVQQAKYLSLQGKLAIAEERLKPELIAEILDKIEEEWTRQHSEAKCLNTLGSIVMRQGKFDEAVSNFKRALEIEERLNNQEGLTIALNCLGGLLRRQGNLSEAEEVFKRSYAISEELNDKGYTAFVQHHLGLVFLEQNRLDEACHSLQRSCNIFKELGNQRSLSIVLNSLSGILQKQGKIDGAIAAIQESVAIEEKLNDRHNFVIKLNKLGGLYQQKGQIKEAIQTFGHAITVAEEDSNKQQLAVTLNQLGGLYQQQRQIEQAIQTFERAIIVTQEADNKQQLAITLTQLGVLYQQQGQVEEAIQSFKRVITTVQETDKKQLAITLNKLGGLYQQQGQIEQAIQTFERAITVAQEAGNKQQLAITLTQLGGLYQPQGKVEEAIQCFKRAITIAQETDDNKQLAITLSQLCKLYQEQGRIDETIKSFKDRLQIAQETDDKKLLVITLNQFDKFLQEQGQINEVILSLEQSIKMDEATEGKQVLVILIIKLAGLYQKQGQIEQAIQSFERAIAIAEKLQNKQSLAITLNQLGGFYQEQGQIEQAIQSFERALAIAQEIGNKHSFAITLNQLGGLYQEQGLIEEATQSFEHRLTIEIDKETNDKKSLIMTLNRLCGLYQRQGRIDKAIQYLEYVIAIAQETDHKRQLAITLTQLAGMYQEQGREEKAIQSCEHAIAIAQEDGNKKQLAITLNQLGGLYQQQGQFDKAIQSCEDAVSIAKEINDNKQQLTFILTQLCVIYQEQGKFNEAIESYKYRIRIYKETDNKKQLPITLNKLAGLYQQQKRINEAIISLNESLEIAQQIDDKQQTLIALNQFGGLYKEQRQFDKAIEFFEEAINISQQMDDKYSQAITLKLVVELHRQQGQIEKAIQSLKHIVMIAEEANNRQLLEKILENSIKYILFLCKAYATYIFHNRELIKIRDIEIILRTCYNLCIKIDDKKSLALILYRLGKIMYFKGGEDNFKLSCIYLKESIKYNSSTKHLSKIYTTLGKYLFQFEKFEQAIEELCKAFEIDERSANIEGLKKVTPFLIYSLIHLGRHEEAISFCKRCLLISSDEVLFLEIDDKVSSSKQIPNPNVFKQGIIKVIKTDKRGRIYGFIATEDMSDDIYFQESSIAPKYTSKLQKGSRVEMEVKRNQKGMFAERLWMIA</sequence>
<feature type="repeat" description="TPR" evidence="1">
    <location>
        <begin position="1038"/>
        <end position="1071"/>
    </location>
</feature>
<dbReference type="PANTHER" id="PTHR10098">
    <property type="entry name" value="RAPSYN-RELATED"/>
    <property type="match status" value="1"/>
</dbReference>
<dbReference type="InterPro" id="IPR019734">
    <property type="entry name" value="TPR_rpt"/>
</dbReference>
<keyword evidence="1" id="KW-0802">TPR repeat</keyword>
<evidence type="ECO:0000313" key="3">
    <source>
        <dbReference type="EMBL" id="RUT03942.1"/>
    </source>
</evidence>
<feature type="repeat" description="TPR" evidence="1">
    <location>
        <begin position="999"/>
        <end position="1032"/>
    </location>
</feature>
<feature type="domain" description="Cold-shock" evidence="2">
    <location>
        <begin position="1792"/>
        <end position="1859"/>
    </location>
</feature>
<dbReference type="SUPFAM" id="SSF50249">
    <property type="entry name" value="Nucleic acid-binding proteins"/>
    <property type="match status" value="1"/>
</dbReference>
<dbReference type="Gene3D" id="1.25.40.10">
    <property type="entry name" value="Tetratricopeptide repeat domain"/>
    <property type="match status" value="5"/>
</dbReference>
<dbReference type="PROSITE" id="PS50293">
    <property type="entry name" value="TPR_REGION"/>
    <property type="match status" value="1"/>
</dbReference>
<dbReference type="GO" id="GO:0006508">
    <property type="term" value="P:proteolysis"/>
    <property type="evidence" value="ECO:0007669"/>
    <property type="project" value="InterPro"/>
</dbReference>
<dbReference type="Pfam" id="PF12862">
    <property type="entry name" value="ANAPC5"/>
    <property type="match status" value="1"/>
</dbReference>
<dbReference type="GO" id="GO:0003676">
    <property type="term" value="F:nucleic acid binding"/>
    <property type="evidence" value="ECO:0007669"/>
    <property type="project" value="InterPro"/>
</dbReference>
<reference evidence="3" key="2">
    <citation type="journal article" date="2019" name="Genome Biol. Evol.">
        <title>Day and night: Metabolic profiles and evolutionary relationships of six axenic non-marine cyanobacteria.</title>
        <authorList>
            <person name="Will S.E."/>
            <person name="Henke P."/>
            <person name="Boedeker C."/>
            <person name="Huang S."/>
            <person name="Brinkmann H."/>
            <person name="Rohde M."/>
            <person name="Jarek M."/>
            <person name="Friedl T."/>
            <person name="Seufert S."/>
            <person name="Schumacher M."/>
            <person name="Overmann J."/>
            <person name="Neumann-Schaal M."/>
            <person name="Petersen J."/>
        </authorList>
    </citation>
    <scope>NUCLEOTIDE SEQUENCE [LARGE SCALE GENOMIC DNA]</scope>
    <source>
        <strain evidence="3">PCC 7102</strain>
    </source>
</reference>
<dbReference type="GO" id="GO:0004197">
    <property type="term" value="F:cysteine-type endopeptidase activity"/>
    <property type="evidence" value="ECO:0007669"/>
    <property type="project" value="InterPro"/>
</dbReference>
<dbReference type="Pfam" id="PF13424">
    <property type="entry name" value="TPR_12"/>
    <property type="match status" value="4"/>
</dbReference>
<dbReference type="InterPro" id="IPR026000">
    <property type="entry name" value="Apc5_dom"/>
</dbReference>
<dbReference type="SMART" id="SM00028">
    <property type="entry name" value="TPR"/>
    <property type="match status" value="21"/>
</dbReference>
<feature type="repeat" description="TPR" evidence="1">
    <location>
        <begin position="1198"/>
        <end position="1231"/>
    </location>
</feature>
<evidence type="ECO:0000313" key="4">
    <source>
        <dbReference type="Proteomes" id="UP000271624"/>
    </source>
</evidence>
<reference evidence="3" key="1">
    <citation type="submission" date="2018-12" db="EMBL/GenBank/DDBJ databases">
        <authorList>
            <person name="Will S."/>
            <person name="Neumann-Schaal M."/>
            <person name="Henke P."/>
        </authorList>
    </citation>
    <scope>NUCLEOTIDE SEQUENCE</scope>
    <source>
        <strain evidence="3">PCC 7102</strain>
    </source>
</reference>
<dbReference type="SMART" id="SM00357">
    <property type="entry name" value="CSP"/>
    <property type="match status" value="1"/>
</dbReference>
<dbReference type="SUPFAM" id="SSF52129">
    <property type="entry name" value="Caspase-like"/>
    <property type="match status" value="1"/>
</dbReference>
<protein>
    <recommendedName>
        <fullName evidence="2">Cold-shock domain-containing protein</fullName>
    </recommendedName>
</protein>
<dbReference type="RefSeq" id="WP_127083209.1">
    <property type="nucleotide sequence ID" value="NZ_RSCL01000012.1"/>
</dbReference>
<dbReference type="Pfam" id="PF00656">
    <property type="entry name" value="Peptidase_C14"/>
    <property type="match status" value="1"/>
</dbReference>
<dbReference type="Proteomes" id="UP000271624">
    <property type="component" value="Unassembled WGS sequence"/>
</dbReference>
<dbReference type="InterPro" id="IPR011129">
    <property type="entry name" value="CSD"/>
</dbReference>
<dbReference type="Gene3D" id="3.40.50.300">
    <property type="entry name" value="P-loop containing nucleotide triphosphate hydrolases"/>
    <property type="match status" value="1"/>
</dbReference>
<dbReference type="Pfam" id="PF00931">
    <property type="entry name" value="NB-ARC"/>
    <property type="match status" value="1"/>
</dbReference>
<dbReference type="InterPro" id="IPR029030">
    <property type="entry name" value="Caspase-like_dom_sf"/>
</dbReference>
<proteinExistence type="predicted"/>
<feature type="repeat" description="TPR" evidence="1">
    <location>
        <begin position="1238"/>
        <end position="1271"/>
    </location>
</feature>
<feature type="repeat" description="TPR" evidence="1">
    <location>
        <begin position="959"/>
        <end position="992"/>
    </location>
</feature>
<dbReference type="InterPro" id="IPR002059">
    <property type="entry name" value="CSP_DNA-bd"/>
</dbReference>
<dbReference type="Gene3D" id="2.40.50.140">
    <property type="entry name" value="Nucleic acid-binding proteins"/>
    <property type="match status" value="1"/>
</dbReference>
<feature type="repeat" description="TPR" evidence="1">
    <location>
        <begin position="1695"/>
        <end position="1728"/>
    </location>
</feature>
<comment type="caution">
    <text evidence="3">The sequence shown here is derived from an EMBL/GenBank/DDBJ whole genome shotgun (WGS) entry which is preliminary data.</text>
</comment>
<dbReference type="Pfam" id="PF13181">
    <property type="entry name" value="TPR_8"/>
    <property type="match status" value="2"/>
</dbReference>
<dbReference type="InterPro" id="IPR011600">
    <property type="entry name" value="Pept_C14_caspase"/>
</dbReference>
<dbReference type="SUPFAM" id="SSF52540">
    <property type="entry name" value="P-loop containing nucleoside triphosphate hydrolases"/>
    <property type="match status" value="1"/>
</dbReference>
<name>A0A3S1B368_9CYAN</name>